<gene>
    <name evidence="1" type="ORF">QNI22_32250</name>
</gene>
<organism evidence="1 2">
    <name type="scientific">Xanthocytophaga agilis</name>
    <dbReference type="NCBI Taxonomy" id="3048010"/>
    <lineage>
        <taxon>Bacteria</taxon>
        <taxon>Pseudomonadati</taxon>
        <taxon>Bacteroidota</taxon>
        <taxon>Cytophagia</taxon>
        <taxon>Cytophagales</taxon>
        <taxon>Rhodocytophagaceae</taxon>
        <taxon>Xanthocytophaga</taxon>
    </lineage>
</organism>
<protein>
    <submittedName>
        <fullName evidence="1">Uncharacterized protein</fullName>
    </submittedName>
</protein>
<dbReference type="Proteomes" id="UP001232063">
    <property type="component" value="Unassembled WGS sequence"/>
</dbReference>
<keyword evidence="2" id="KW-1185">Reference proteome</keyword>
<dbReference type="EMBL" id="JASJOU010000016">
    <property type="protein sequence ID" value="MDJ1505372.1"/>
    <property type="molecule type" value="Genomic_DNA"/>
</dbReference>
<name>A0AAE3RCN0_9BACT</name>
<sequence length="130" mass="15435">MWSDRYYYLNIYYDKQLSAEVSTARLITFLQSIPQLMQYGEFEFRNIESFPFTIIFLVRAQSPTSWSDRDTDINKTNLINIVCTKGKKEDFKKIMDVLIPIASFVNWQLVDELTDDEIEDFVLWSPPEKL</sequence>
<accession>A0AAE3RCN0</accession>
<comment type="caution">
    <text evidence="1">The sequence shown here is derived from an EMBL/GenBank/DDBJ whole genome shotgun (WGS) entry which is preliminary data.</text>
</comment>
<evidence type="ECO:0000313" key="2">
    <source>
        <dbReference type="Proteomes" id="UP001232063"/>
    </source>
</evidence>
<reference evidence="1" key="1">
    <citation type="submission" date="2023-05" db="EMBL/GenBank/DDBJ databases">
        <authorList>
            <person name="Zhang X."/>
        </authorList>
    </citation>
    <scope>NUCLEOTIDE SEQUENCE</scope>
    <source>
        <strain evidence="1">BD1B2-1</strain>
    </source>
</reference>
<proteinExistence type="predicted"/>
<dbReference type="RefSeq" id="WP_314517360.1">
    <property type="nucleotide sequence ID" value="NZ_JASJOU010000016.1"/>
</dbReference>
<dbReference type="AlphaFoldDB" id="A0AAE3RCN0"/>
<evidence type="ECO:0000313" key="1">
    <source>
        <dbReference type="EMBL" id="MDJ1505372.1"/>
    </source>
</evidence>